<proteinExistence type="predicted"/>
<name>A7B968_9ACTO</name>
<dbReference type="AlphaFoldDB" id="A7B968"/>
<organism evidence="1 2">
    <name type="scientific">Schaalia dentiphila ATCC 17982</name>
    <dbReference type="NCBI Taxonomy" id="411466"/>
    <lineage>
        <taxon>Bacteria</taxon>
        <taxon>Bacillati</taxon>
        <taxon>Actinomycetota</taxon>
        <taxon>Actinomycetes</taxon>
        <taxon>Actinomycetales</taxon>
        <taxon>Actinomycetaceae</taxon>
        <taxon>Schaalia</taxon>
        <taxon>Schaalia dentiphila</taxon>
    </lineage>
</organism>
<accession>A7B968</accession>
<sequence>MARASNARTETFLGLVFSDEAGVRYTVTARRAAPMLYALLRGT</sequence>
<dbReference type="EMBL" id="AAYI02000004">
    <property type="protein sequence ID" value="EDN79742.1"/>
    <property type="molecule type" value="Genomic_DNA"/>
</dbReference>
<comment type="caution">
    <text evidence="1">The sequence shown here is derived from an EMBL/GenBank/DDBJ whole genome shotgun (WGS) entry which is preliminary data.</text>
</comment>
<keyword evidence="2" id="KW-1185">Reference proteome</keyword>
<dbReference type="Proteomes" id="UP000003553">
    <property type="component" value="Unassembled WGS sequence"/>
</dbReference>
<gene>
    <name evidence="1" type="ORF">ACTODO_00169</name>
</gene>
<reference evidence="1" key="2">
    <citation type="submission" date="2015-05" db="EMBL/GenBank/DDBJ databases">
        <title>Draft genome sequence of Actinomyces odontolyticus (ATCC 17982).</title>
        <authorList>
            <person name="Sudarsanam P."/>
            <person name="Ley R."/>
            <person name="Guruge J."/>
            <person name="Turnbaugh P.J."/>
            <person name="Mahowald M."/>
            <person name="Liep D."/>
            <person name="Gordon J."/>
        </authorList>
    </citation>
    <scope>NUCLEOTIDE SEQUENCE</scope>
    <source>
        <strain evidence="1">ATCC 17982</strain>
    </source>
</reference>
<evidence type="ECO:0000313" key="1">
    <source>
        <dbReference type="EMBL" id="EDN79742.1"/>
    </source>
</evidence>
<evidence type="ECO:0000313" key="2">
    <source>
        <dbReference type="Proteomes" id="UP000003553"/>
    </source>
</evidence>
<dbReference type="HOGENOM" id="CLU_3228481_0_0_11"/>
<reference evidence="1" key="1">
    <citation type="submission" date="2007-04" db="EMBL/GenBank/DDBJ databases">
        <authorList>
            <person name="Fulton L."/>
            <person name="Clifton S."/>
            <person name="Fulton B."/>
            <person name="Xu J."/>
            <person name="Minx P."/>
            <person name="Pepin K.H."/>
            <person name="Johnson M."/>
            <person name="Thiruvilangam P."/>
            <person name="Bhonagiri V."/>
            <person name="Nash W.E."/>
            <person name="Mardis E.R."/>
            <person name="Wilson R.K."/>
        </authorList>
    </citation>
    <scope>NUCLEOTIDE SEQUENCE [LARGE SCALE GENOMIC DNA]</scope>
    <source>
        <strain evidence="1">ATCC 17982</strain>
    </source>
</reference>
<protein>
    <submittedName>
        <fullName evidence="1">Uncharacterized protein</fullName>
    </submittedName>
</protein>